<gene>
    <name evidence="3" type="ORF">CWATWH0003_1061</name>
</gene>
<feature type="compositionally biased region" description="Basic and acidic residues" evidence="1">
    <location>
        <begin position="148"/>
        <end position="158"/>
    </location>
</feature>
<proteinExistence type="predicted"/>
<evidence type="ECO:0000256" key="1">
    <source>
        <dbReference type="SAM" id="MobiDB-lite"/>
    </source>
</evidence>
<name>G5J0M7_CROWT</name>
<accession>G5J0M7</accession>
<keyword evidence="2" id="KW-1133">Transmembrane helix</keyword>
<feature type="compositionally biased region" description="Acidic residues" evidence="1">
    <location>
        <begin position="223"/>
        <end position="232"/>
    </location>
</feature>
<feature type="region of interest" description="Disordered" evidence="1">
    <location>
        <begin position="81"/>
        <end position="232"/>
    </location>
</feature>
<keyword evidence="2" id="KW-0472">Membrane</keyword>
<evidence type="ECO:0000313" key="3">
    <source>
        <dbReference type="EMBL" id="EHJ14253.1"/>
    </source>
</evidence>
<evidence type="ECO:0000313" key="4">
    <source>
        <dbReference type="Proteomes" id="UP000003477"/>
    </source>
</evidence>
<organism evidence="3 4">
    <name type="scientific">Crocosphaera watsonii WH 0003</name>
    <dbReference type="NCBI Taxonomy" id="423471"/>
    <lineage>
        <taxon>Bacteria</taxon>
        <taxon>Bacillati</taxon>
        <taxon>Cyanobacteriota</taxon>
        <taxon>Cyanophyceae</taxon>
        <taxon>Oscillatoriophycideae</taxon>
        <taxon>Chroococcales</taxon>
        <taxon>Aphanothecaceae</taxon>
        <taxon>Crocosphaera</taxon>
    </lineage>
</organism>
<protein>
    <recommendedName>
        <fullName evidence="5">Lipopolysaccharide assembly protein A domain-containing protein</fullName>
    </recommendedName>
</protein>
<feature type="transmembrane region" description="Helical" evidence="2">
    <location>
        <begin position="46"/>
        <end position="73"/>
    </location>
</feature>
<evidence type="ECO:0000256" key="2">
    <source>
        <dbReference type="SAM" id="Phobius"/>
    </source>
</evidence>
<reference evidence="3 4" key="1">
    <citation type="journal article" date="2011" name="Front. Microbiol.">
        <title>Two Strains of Crocosphaera watsonii with Highly Conserved Genomes are Distinguished by Strain-Specific Features.</title>
        <authorList>
            <person name="Bench S.R."/>
            <person name="Ilikchyan I.N."/>
            <person name="Tripp H.J."/>
            <person name="Zehr J.P."/>
        </authorList>
    </citation>
    <scope>NUCLEOTIDE SEQUENCE [LARGE SCALE GENOMIC DNA]</scope>
    <source>
        <strain evidence="3 4">WH 0003</strain>
    </source>
</reference>
<dbReference type="AlphaFoldDB" id="G5J0M7"/>
<dbReference type="Proteomes" id="UP000003477">
    <property type="component" value="Unassembled WGS sequence"/>
</dbReference>
<keyword evidence="2" id="KW-0812">Transmembrane</keyword>
<dbReference type="PATRIC" id="fig|423471.3.peg.977"/>
<sequence length="232" mass="26313">MNKAVGIAMWLIVLGLMLIGTVINVLQNQQPITLYFLGTDSNTALFSLQLPLGIWVVLFTLAGIITSALIQFLRRSPVAFSSKPPRNRRPPTPEPPETPYSRPEPQKSDWETSPPPEWENSTEEEEDEWDIEEPPTENTIPRQPSSIKDTDSEFEVKKPPKAVSQEGTVYSYTYRELSDRISSQPSPDSPKPKKQPSSSQPSRDVYDAQYRIITPPYKPSQDPNDEDEENWV</sequence>
<dbReference type="GeneID" id="88764918"/>
<dbReference type="RefSeq" id="WP_007309562.1">
    <property type="nucleotide sequence ID" value="NZ_AESD01000174.1"/>
</dbReference>
<feature type="compositionally biased region" description="Acidic residues" evidence="1">
    <location>
        <begin position="120"/>
        <end position="135"/>
    </location>
</feature>
<feature type="compositionally biased region" description="Polar residues" evidence="1">
    <location>
        <begin position="138"/>
        <end position="147"/>
    </location>
</feature>
<dbReference type="EMBL" id="AESD01000174">
    <property type="protein sequence ID" value="EHJ14253.1"/>
    <property type="molecule type" value="Genomic_DNA"/>
</dbReference>
<evidence type="ECO:0008006" key="5">
    <source>
        <dbReference type="Google" id="ProtNLM"/>
    </source>
</evidence>
<comment type="caution">
    <text evidence="3">The sequence shown here is derived from an EMBL/GenBank/DDBJ whole genome shotgun (WGS) entry which is preliminary data.</text>
</comment>
<feature type="transmembrane region" description="Helical" evidence="2">
    <location>
        <begin position="7"/>
        <end position="26"/>
    </location>
</feature>